<keyword evidence="4" id="KW-0539">Nucleus</keyword>
<evidence type="ECO:0000256" key="3">
    <source>
        <dbReference type="ARBA" id="ARBA00022490"/>
    </source>
</evidence>
<sequence length="258" mass="27116">MALETLTTAPDSASFTPLAEHQSQTPGSFFGGKPVLHLHSPNATLVVSQAALQDQTVFPDLRATTSTSGTATNGDSESDTQLEIPGIDVWVTSSRLMLFSPAKGTGVSIPYPAISLHAIQRLSLPSAAPNAPQEQALYMQLTLSDDEYANEEDVETLEISVVPTTTTTSEDETPIKALFGAVSACADLNPDPQSDDEDEDEDPATMPGAGGWITAENMNDFMDEEGNFIGGGALGDGAGHVRTREDEMEDGDAVDGAE</sequence>
<dbReference type="GO" id="GO:0005681">
    <property type="term" value="C:spliceosomal complex"/>
    <property type="evidence" value="ECO:0007669"/>
    <property type="project" value="TreeGrafter"/>
</dbReference>
<keyword evidence="7" id="KW-1185">Reference proteome</keyword>
<organism evidence="6 7">
    <name type="scientific">Saccharata proteae CBS 121410</name>
    <dbReference type="NCBI Taxonomy" id="1314787"/>
    <lineage>
        <taxon>Eukaryota</taxon>
        <taxon>Fungi</taxon>
        <taxon>Dikarya</taxon>
        <taxon>Ascomycota</taxon>
        <taxon>Pezizomycotina</taxon>
        <taxon>Dothideomycetes</taxon>
        <taxon>Dothideomycetes incertae sedis</taxon>
        <taxon>Botryosphaeriales</taxon>
        <taxon>Saccharataceae</taxon>
        <taxon>Saccharata</taxon>
    </lineage>
</organism>
<evidence type="ECO:0000256" key="4">
    <source>
        <dbReference type="ARBA" id="ARBA00023242"/>
    </source>
</evidence>
<dbReference type="OrthoDB" id="19714at2759"/>
<gene>
    <name evidence="6" type="ORF">K490DRAFT_11615</name>
</gene>
<dbReference type="GO" id="GO:0000387">
    <property type="term" value="P:spliceosomal snRNP assembly"/>
    <property type="evidence" value="ECO:0007669"/>
    <property type="project" value="TreeGrafter"/>
</dbReference>
<comment type="caution">
    <text evidence="6">The sequence shown here is derived from an EMBL/GenBank/DDBJ whole genome shotgun (WGS) entry which is preliminary data.</text>
</comment>
<dbReference type="GO" id="GO:0045292">
    <property type="term" value="P:mRNA cis splicing, via spliceosome"/>
    <property type="evidence" value="ECO:0007669"/>
    <property type="project" value="TreeGrafter"/>
</dbReference>
<comment type="subcellular location">
    <subcellularLocation>
        <location evidence="2">Cytoplasm</location>
    </subcellularLocation>
    <subcellularLocation>
        <location evidence="1">Nucleus</location>
    </subcellularLocation>
</comment>
<dbReference type="EMBL" id="ML978712">
    <property type="protein sequence ID" value="KAF2090886.1"/>
    <property type="molecule type" value="Genomic_DNA"/>
</dbReference>
<feature type="compositionally biased region" description="Acidic residues" evidence="5">
    <location>
        <begin position="193"/>
        <end position="203"/>
    </location>
</feature>
<evidence type="ECO:0008006" key="8">
    <source>
        <dbReference type="Google" id="ProtNLM"/>
    </source>
</evidence>
<name>A0A9P4I2W9_9PEZI</name>
<dbReference type="GO" id="GO:0005829">
    <property type="term" value="C:cytosol"/>
    <property type="evidence" value="ECO:0007669"/>
    <property type="project" value="TreeGrafter"/>
</dbReference>
<feature type="non-terminal residue" evidence="6">
    <location>
        <position position="258"/>
    </location>
</feature>
<evidence type="ECO:0000313" key="7">
    <source>
        <dbReference type="Proteomes" id="UP000799776"/>
    </source>
</evidence>
<feature type="region of interest" description="Disordered" evidence="5">
    <location>
        <begin position="186"/>
        <end position="258"/>
    </location>
</feature>
<dbReference type="Proteomes" id="UP000799776">
    <property type="component" value="Unassembled WGS sequence"/>
</dbReference>
<dbReference type="GO" id="GO:0034715">
    <property type="term" value="C:pICln-Sm protein complex"/>
    <property type="evidence" value="ECO:0007669"/>
    <property type="project" value="TreeGrafter"/>
</dbReference>
<feature type="region of interest" description="Disordered" evidence="5">
    <location>
        <begin position="1"/>
        <end position="26"/>
    </location>
</feature>
<dbReference type="AlphaFoldDB" id="A0A9P4I2W9"/>
<evidence type="ECO:0000256" key="1">
    <source>
        <dbReference type="ARBA" id="ARBA00004123"/>
    </source>
</evidence>
<protein>
    <recommendedName>
        <fullName evidence="8">Regulator of volume decrease after cellular swelling-domain-containing protein</fullName>
    </recommendedName>
</protein>
<dbReference type="PANTHER" id="PTHR21399:SF0">
    <property type="entry name" value="METHYLOSOME SUBUNIT PICLN"/>
    <property type="match status" value="1"/>
</dbReference>
<feature type="compositionally biased region" description="Gly residues" evidence="5">
    <location>
        <begin position="228"/>
        <end position="238"/>
    </location>
</feature>
<evidence type="ECO:0000256" key="5">
    <source>
        <dbReference type="SAM" id="MobiDB-lite"/>
    </source>
</evidence>
<dbReference type="InterPro" id="IPR039924">
    <property type="entry name" value="ICln/Lot5/Saf5"/>
</dbReference>
<dbReference type="Gene3D" id="2.30.29.30">
    <property type="entry name" value="Pleckstrin-homology domain (PH domain)/Phosphotyrosine-binding domain (PTB)"/>
    <property type="match status" value="1"/>
</dbReference>
<dbReference type="PANTHER" id="PTHR21399">
    <property type="entry name" value="CHLORIDE CONDUCTANCE REGULATORY PROTEIN ICLN"/>
    <property type="match status" value="1"/>
</dbReference>
<dbReference type="InterPro" id="IPR011993">
    <property type="entry name" value="PH-like_dom_sf"/>
</dbReference>
<accession>A0A9P4I2W9</accession>
<dbReference type="Pfam" id="PF03517">
    <property type="entry name" value="Voldacs"/>
    <property type="match status" value="1"/>
</dbReference>
<proteinExistence type="predicted"/>
<evidence type="ECO:0000313" key="6">
    <source>
        <dbReference type="EMBL" id="KAF2090886.1"/>
    </source>
</evidence>
<evidence type="ECO:0000256" key="2">
    <source>
        <dbReference type="ARBA" id="ARBA00004496"/>
    </source>
</evidence>
<keyword evidence="3" id="KW-0963">Cytoplasm</keyword>
<feature type="compositionally biased region" description="Acidic residues" evidence="5">
    <location>
        <begin position="246"/>
        <end position="258"/>
    </location>
</feature>
<reference evidence="6" key="1">
    <citation type="journal article" date="2020" name="Stud. Mycol.">
        <title>101 Dothideomycetes genomes: a test case for predicting lifestyles and emergence of pathogens.</title>
        <authorList>
            <person name="Haridas S."/>
            <person name="Albert R."/>
            <person name="Binder M."/>
            <person name="Bloem J."/>
            <person name="Labutti K."/>
            <person name="Salamov A."/>
            <person name="Andreopoulos B."/>
            <person name="Baker S."/>
            <person name="Barry K."/>
            <person name="Bills G."/>
            <person name="Bluhm B."/>
            <person name="Cannon C."/>
            <person name="Castanera R."/>
            <person name="Culley D."/>
            <person name="Daum C."/>
            <person name="Ezra D."/>
            <person name="Gonzalez J."/>
            <person name="Henrissat B."/>
            <person name="Kuo A."/>
            <person name="Liang C."/>
            <person name="Lipzen A."/>
            <person name="Lutzoni F."/>
            <person name="Magnuson J."/>
            <person name="Mondo S."/>
            <person name="Nolan M."/>
            <person name="Ohm R."/>
            <person name="Pangilinan J."/>
            <person name="Park H.-J."/>
            <person name="Ramirez L."/>
            <person name="Alfaro M."/>
            <person name="Sun H."/>
            <person name="Tritt A."/>
            <person name="Yoshinaga Y."/>
            <person name="Zwiers L.-H."/>
            <person name="Turgeon B."/>
            <person name="Goodwin S."/>
            <person name="Spatafora J."/>
            <person name="Crous P."/>
            <person name="Grigoriev I."/>
        </authorList>
    </citation>
    <scope>NUCLEOTIDE SEQUENCE</scope>
    <source>
        <strain evidence="6">CBS 121410</strain>
    </source>
</reference>